<sequence>MDTGRPSRAAGARIVPIGARLELAPVAGIGLAVGTGLAVVARIDPIGARLELAPALHVRGRRRARYLLAVAVIRPS</sequence>
<organism evidence="1 2">
    <name type="scientific">Arthrobacter cryoconiti</name>
    <dbReference type="NCBI Taxonomy" id="748907"/>
    <lineage>
        <taxon>Bacteria</taxon>
        <taxon>Bacillati</taxon>
        <taxon>Actinomycetota</taxon>
        <taxon>Actinomycetes</taxon>
        <taxon>Micrococcales</taxon>
        <taxon>Micrococcaceae</taxon>
        <taxon>Arthrobacter</taxon>
    </lineage>
</organism>
<protein>
    <submittedName>
        <fullName evidence="1">Uncharacterized protein</fullName>
    </submittedName>
</protein>
<keyword evidence="2" id="KW-1185">Reference proteome</keyword>
<evidence type="ECO:0000313" key="2">
    <source>
        <dbReference type="Proteomes" id="UP001595773"/>
    </source>
</evidence>
<accession>A0ABV8QYQ5</accession>
<comment type="caution">
    <text evidence="1">The sequence shown here is derived from an EMBL/GenBank/DDBJ whole genome shotgun (WGS) entry which is preliminary data.</text>
</comment>
<evidence type="ECO:0000313" key="1">
    <source>
        <dbReference type="EMBL" id="MFC4265341.1"/>
    </source>
</evidence>
<dbReference type="EMBL" id="JBHSCQ010000006">
    <property type="protein sequence ID" value="MFC4265341.1"/>
    <property type="molecule type" value="Genomic_DNA"/>
</dbReference>
<reference evidence="2" key="1">
    <citation type="journal article" date="2019" name="Int. J. Syst. Evol. Microbiol.">
        <title>The Global Catalogue of Microorganisms (GCM) 10K type strain sequencing project: providing services to taxonomists for standard genome sequencing and annotation.</title>
        <authorList>
            <consortium name="The Broad Institute Genomics Platform"/>
            <consortium name="The Broad Institute Genome Sequencing Center for Infectious Disease"/>
            <person name="Wu L."/>
            <person name="Ma J."/>
        </authorList>
    </citation>
    <scope>NUCLEOTIDE SEQUENCE [LARGE SCALE GENOMIC DNA]</scope>
    <source>
        <strain evidence="2">CGMCC 1.10698</strain>
    </source>
</reference>
<gene>
    <name evidence="1" type="ORF">ACFOW9_06980</name>
</gene>
<proteinExistence type="predicted"/>
<dbReference type="RefSeq" id="WP_230067373.1">
    <property type="nucleotide sequence ID" value="NZ_BAABLL010000003.1"/>
</dbReference>
<dbReference type="Proteomes" id="UP001595773">
    <property type="component" value="Unassembled WGS sequence"/>
</dbReference>
<name>A0ABV8QYQ5_9MICC</name>